<evidence type="ECO:0000256" key="4">
    <source>
        <dbReference type="ARBA" id="ARBA00022840"/>
    </source>
</evidence>
<reference evidence="6 8" key="1">
    <citation type="submission" date="2014-04" db="EMBL/GenBank/DDBJ databases">
        <authorList>
            <person name="Bishop-Lilly K.A."/>
            <person name="Broomall S.M."/>
            <person name="Chain P.S."/>
            <person name="Chertkov O."/>
            <person name="Coyne S.R."/>
            <person name="Daligault H.E."/>
            <person name="Davenport K.W."/>
            <person name="Erkkila T."/>
            <person name="Frey K.G."/>
            <person name="Gibbons H.S."/>
            <person name="Gu W."/>
            <person name="Jaissle J."/>
            <person name="Johnson S.L."/>
            <person name="Koroleva G.I."/>
            <person name="Ladner J.T."/>
            <person name="Lo C.-C."/>
            <person name="Minogue T.D."/>
            <person name="Munk C."/>
            <person name="Palacios G.F."/>
            <person name="Redden C.L."/>
            <person name="Rosenzweig C.N."/>
            <person name="Scholz M.B."/>
            <person name="Teshima H."/>
            <person name="Xu Y."/>
        </authorList>
    </citation>
    <scope>NUCLEOTIDE SEQUENCE [LARGE SCALE GENOMIC DNA]</scope>
    <source>
        <strain evidence="6 8">8244</strain>
    </source>
</reference>
<dbReference type="PATRIC" id="fig|44252.3.peg.2973"/>
<protein>
    <submittedName>
        <fullName evidence="6">ABC transporter family protein</fullName>
    </submittedName>
    <submittedName>
        <fullName evidence="7">ATP-binding cassette domain-containing protein</fullName>
    </submittedName>
</protein>
<feature type="domain" description="ABC transporter" evidence="5">
    <location>
        <begin position="2"/>
        <end position="231"/>
    </location>
</feature>
<dbReference type="SMART" id="SM00382">
    <property type="entry name" value="AAA"/>
    <property type="match status" value="1"/>
</dbReference>
<proteinExistence type="inferred from homology"/>
<dbReference type="EMBL" id="WNZZ01000021">
    <property type="protein sequence ID" value="MUG25126.1"/>
    <property type="molecule type" value="Genomic_DNA"/>
</dbReference>
<comment type="caution">
    <text evidence="6">The sequence shown here is derived from an EMBL/GenBank/DDBJ whole genome shotgun (WGS) entry which is preliminary data.</text>
</comment>
<dbReference type="PROSITE" id="PS00211">
    <property type="entry name" value="ABC_TRANSPORTER_1"/>
    <property type="match status" value="1"/>
</dbReference>
<keyword evidence="3" id="KW-0547">Nucleotide-binding</keyword>
<evidence type="ECO:0000313" key="6">
    <source>
        <dbReference type="EMBL" id="KFN08615.1"/>
    </source>
</evidence>
<dbReference type="PANTHER" id="PTHR43335:SF2">
    <property type="entry name" value="ABC TRANSPORTER, ATP-BINDING PROTEIN"/>
    <property type="match status" value="1"/>
</dbReference>
<dbReference type="Pfam" id="PF00005">
    <property type="entry name" value="ABC_tran"/>
    <property type="match status" value="1"/>
</dbReference>
<sequence>MIQIDHLSKKYMRGGWALDDVTLTLQEGMVGLLGPNGAGKSSLLRILAALTAPTSGGAALFGVPLTRAEEIRRMIGYLPQQFQAYPGLTGAEFLDFAGVMKGIKDKKRRKAEIAALLEQVNLQNQAGKRVRTYSGGMRRRLGIAQALLGSPRVLIADEPTAGLDPEERVRFRNLLARFSVGRIVLLSTHIVADIESNCRQIAVLNKGRVRLSGELDDLQERGRGKVWEARLSERDFARLDPLSVVWARPAADGLRCRIVGEAPPAADDVTPVQPTLEDGYLALLRTGLPEGAAGR</sequence>
<evidence type="ECO:0000256" key="1">
    <source>
        <dbReference type="ARBA" id="ARBA00005417"/>
    </source>
</evidence>
<gene>
    <name evidence="6" type="ORF">DJ90_5314</name>
    <name evidence="7" type="ORF">GNQ08_22425</name>
</gene>
<dbReference type="PROSITE" id="PS50893">
    <property type="entry name" value="ABC_TRANSPORTER_2"/>
    <property type="match status" value="1"/>
</dbReference>
<evidence type="ECO:0000259" key="5">
    <source>
        <dbReference type="PROSITE" id="PS50893"/>
    </source>
</evidence>
<dbReference type="GO" id="GO:0005524">
    <property type="term" value="F:ATP binding"/>
    <property type="evidence" value="ECO:0007669"/>
    <property type="project" value="UniProtKB-KW"/>
</dbReference>
<dbReference type="InterPro" id="IPR017871">
    <property type="entry name" value="ABC_transporter-like_CS"/>
</dbReference>
<comment type="similarity">
    <text evidence="1">Belongs to the ABC transporter superfamily.</text>
</comment>
<evidence type="ECO:0000256" key="2">
    <source>
        <dbReference type="ARBA" id="ARBA00022448"/>
    </source>
</evidence>
<dbReference type="InterPro" id="IPR003593">
    <property type="entry name" value="AAA+_ATPase"/>
</dbReference>
<dbReference type="RefSeq" id="WP_036619688.1">
    <property type="nucleotide sequence ID" value="NZ_BGML01000016.1"/>
</dbReference>
<dbReference type="Proteomes" id="UP000029278">
    <property type="component" value="Unassembled WGS sequence"/>
</dbReference>
<dbReference type="CDD" id="cd03264">
    <property type="entry name" value="ABC_drug_resistance_like"/>
    <property type="match status" value="1"/>
</dbReference>
<dbReference type="SUPFAM" id="SSF52540">
    <property type="entry name" value="P-loop containing nucleoside triphosphate hydrolases"/>
    <property type="match status" value="1"/>
</dbReference>
<keyword evidence="2" id="KW-0813">Transport</keyword>
<reference evidence="7 9" key="2">
    <citation type="submission" date="2019-11" db="EMBL/GenBank/DDBJ databases">
        <title>Draft genome sequences of five Paenibacillus species of dairy origin.</title>
        <authorList>
            <person name="Olajide A.M."/>
            <person name="Chen S."/>
            <person name="Lapointe G."/>
        </authorList>
    </citation>
    <scope>NUCLEOTIDE SEQUENCE [LARGE SCALE GENOMIC DNA]</scope>
    <source>
        <strain evidence="7 9">3CT49</strain>
    </source>
</reference>
<evidence type="ECO:0000313" key="8">
    <source>
        <dbReference type="Proteomes" id="UP000029278"/>
    </source>
</evidence>
<dbReference type="EMBL" id="JMQA01000027">
    <property type="protein sequence ID" value="KFN08615.1"/>
    <property type="molecule type" value="Genomic_DNA"/>
</dbReference>
<dbReference type="Gene3D" id="3.40.50.300">
    <property type="entry name" value="P-loop containing nucleotide triphosphate hydrolases"/>
    <property type="match status" value="1"/>
</dbReference>
<keyword evidence="4 7" id="KW-0067">ATP-binding</keyword>
<name>A0A090ZEI8_PAEMA</name>
<dbReference type="STRING" id="44252.DJ90_5314"/>
<keyword evidence="8" id="KW-1185">Reference proteome</keyword>
<dbReference type="HOGENOM" id="CLU_000604_1_2_9"/>
<dbReference type="GO" id="GO:0016887">
    <property type="term" value="F:ATP hydrolysis activity"/>
    <property type="evidence" value="ECO:0007669"/>
    <property type="project" value="InterPro"/>
</dbReference>
<dbReference type="Proteomes" id="UP000442469">
    <property type="component" value="Unassembled WGS sequence"/>
</dbReference>
<dbReference type="OrthoDB" id="9804819at2"/>
<evidence type="ECO:0000256" key="3">
    <source>
        <dbReference type="ARBA" id="ARBA00022741"/>
    </source>
</evidence>
<dbReference type="AlphaFoldDB" id="A0A090ZEI8"/>
<accession>A0A090ZEI8</accession>
<evidence type="ECO:0000313" key="7">
    <source>
        <dbReference type="EMBL" id="MUG25126.1"/>
    </source>
</evidence>
<dbReference type="InterPro" id="IPR003439">
    <property type="entry name" value="ABC_transporter-like_ATP-bd"/>
</dbReference>
<dbReference type="InterPro" id="IPR027417">
    <property type="entry name" value="P-loop_NTPase"/>
</dbReference>
<dbReference type="GeneID" id="77011428"/>
<organism evidence="6 8">
    <name type="scientific">Paenibacillus macerans</name>
    <name type="common">Bacillus macerans</name>
    <dbReference type="NCBI Taxonomy" id="44252"/>
    <lineage>
        <taxon>Bacteria</taxon>
        <taxon>Bacillati</taxon>
        <taxon>Bacillota</taxon>
        <taxon>Bacilli</taxon>
        <taxon>Bacillales</taxon>
        <taxon>Paenibacillaceae</taxon>
        <taxon>Paenibacillus</taxon>
    </lineage>
</organism>
<evidence type="ECO:0000313" key="9">
    <source>
        <dbReference type="Proteomes" id="UP000442469"/>
    </source>
</evidence>
<dbReference type="PANTHER" id="PTHR43335">
    <property type="entry name" value="ABC TRANSPORTER, ATP-BINDING PROTEIN"/>
    <property type="match status" value="1"/>
</dbReference>